<keyword evidence="2" id="KW-1133">Transmembrane helix</keyword>
<dbReference type="Proteomes" id="UP000501003">
    <property type="component" value="Chromosome"/>
</dbReference>
<sequence length="172" mass="18022">MAVYMVSQREARSLRPNMTAGLIFVIGIVVVLIGQLVLNMILTQDAYQLRSLKIEKRDLATQVQILQEEVDSLASPQNLADAANRLGMVANPASVLLDIESDKVYGKPKPADPATAAVASGNLVANSAMGTVSEFSAATVASAEVSAGVETEQSSEPVVTLQAGEIPASPTR</sequence>
<dbReference type="KEGG" id="aqg:HRU87_04220"/>
<evidence type="ECO:0000313" key="3">
    <source>
        <dbReference type="EMBL" id="QKJ25391.1"/>
    </source>
</evidence>
<accession>A0A7D4TJ60</accession>
<evidence type="ECO:0008006" key="5">
    <source>
        <dbReference type="Google" id="ProtNLM"/>
    </source>
</evidence>
<protein>
    <recommendedName>
        <fullName evidence="5">Cell division protein FtsL</fullName>
    </recommendedName>
</protein>
<feature type="region of interest" description="Disordered" evidence="1">
    <location>
        <begin position="148"/>
        <end position="172"/>
    </location>
</feature>
<dbReference type="EMBL" id="CP054056">
    <property type="protein sequence ID" value="QKJ25391.1"/>
    <property type="molecule type" value="Genomic_DNA"/>
</dbReference>
<keyword evidence="4" id="KW-1185">Reference proteome</keyword>
<dbReference type="AlphaFoldDB" id="A0A7D4TJ60"/>
<dbReference type="RefSeq" id="WP_173493688.1">
    <property type="nucleotide sequence ID" value="NZ_CP054056.1"/>
</dbReference>
<proteinExistence type="predicted"/>
<reference evidence="3 4" key="1">
    <citation type="submission" date="2020-05" db="EMBL/GenBank/DDBJ databases">
        <title>Aquirufa sp. strain 15G-AUS-rot a new Aquirufa species.</title>
        <authorList>
            <person name="Pitt A."/>
            <person name="Hahn M.W."/>
        </authorList>
    </citation>
    <scope>NUCLEOTIDE SEQUENCE [LARGE SCALE GENOMIC DNA]</scope>
    <source>
        <strain evidence="3 4">15G-AUS-rot</strain>
    </source>
</reference>
<keyword evidence="2" id="KW-0812">Transmembrane</keyword>
<keyword evidence="2" id="KW-0472">Membrane</keyword>
<gene>
    <name evidence="3" type="ORF">HRU87_04220</name>
</gene>
<evidence type="ECO:0000256" key="1">
    <source>
        <dbReference type="SAM" id="MobiDB-lite"/>
    </source>
</evidence>
<organism evidence="3 4">
    <name type="scientific">Aquiluna borgnonia</name>
    <dbReference type="NCBI Taxonomy" id="2499157"/>
    <lineage>
        <taxon>Bacteria</taxon>
        <taxon>Bacillati</taxon>
        <taxon>Actinomycetota</taxon>
        <taxon>Actinomycetes</taxon>
        <taxon>Micrococcales</taxon>
        <taxon>Microbacteriaceae</taxon>
        <taxon>Luna cluster</taxon>
        <taxon>Luna-1 subcluster</taxon>
        <taxon>Aquiluna</taxon>
    </lineage>
</organism>
<evidence type="ECO:0000313" key="4">
    <source>
        <dbReference type="Proteomes" id="UP000501003"/>
    </source>
</evidence>
<evidence type="ECO:0000256" key="2">
    <source>
        <dbReference type="SAM" id="Phobius"/>
    </source>
</evidence>
<feature type="transmembrane region" description="Helical" evidence="2">
    <location>
        <begin position="20"/>
        <end position="42"/>
    </location>
</feature>
<name>A0A7D4TJ60_9MICO</name>